<dbReference type="EMBL" id="JSVC01000001">
    <property type="protein sequence ID" value="KIC96498.1"/>
    <property type="molecule type" value="Genomic_DNA"/>
</dbReference>
<reference evidence="3 4" key="1">
    <citation type="submission" date="2014-11" db="EMBL/GenBank/DDBJ databases">
        <title>Genome sequence of Flavihumibacter solisilvae 3-3.</title>
        <authorList>
            <person name="Zhou G."/>
            <person name="Li M."/>
            <person name="Wang G."/>
        </authorList>
    </citation>
    <scope>NUCLEOTIDE SEQUENCE [LARGE SCALE GENOMIC DNA]</scope>
    <source>
        <strain evidence="3 4">3-3</strain>
    </source>
</reference>
<dbReference type="SUPFAM" id="SSF52402">
    <property type="entry name" value="Adenine nucleotide alpha hydrolases-like"/>
    <property type="match status" value="2"/>
</dbReference>
<comment type="similarity">
    <text evidence="1">Belongs to the universal stress protein A family.</text>
</comment>
<keyword evidence="4" id="KW-1185">Reference proteome</keyword>
<evidence type="ECO:0000259" key="2">
    <source>
        <dbReference type="Pfam" id="PF00582"/>
    </source>
</evidence>
<gene>
    <name evidence="3" type="ORF">OI18_01870</name>
</gene>
<dbReference type="RefSeq" id="WP_039136531.1">
    <property type="nucleotide sequence ID" value="NZ_JSVC01000001.1"/>
</dbReference>
<dbReference type="Pfam" id="PF00582">
    <property type="entry name" value="Usp"/>
    <property type="match status" value="1"/>
</dbReference>
<dbReference type="PANTHER" id="PTHR46268">
    <property type="entry name" value="STRESS RESPONSE PROTEIN NHAX"/>
    <property type="match status" value="1"/>
</dbReference>
<dbReference type="InterPro" id="IPR006016">
    <property type="entry name" value="UspA"/>
</dbReference>
<dbReference type="AlphaFoldDB" id="A0A0C1LMH3"/>
<dbReference type="PANTHER" id="PTHR46268:SF6">
    <property type="entry name" value="UNIVERSAL STRESS PROTEIN UP12"/>
    <property type="match status" value="1"/>
</dbReference>
<evidence type="ECO:0000256" key="1">
    <source>
        <dbReference type="ARBA" id="ARBA00008791"/>
    </source>
</evidence>
<accession>A0A0C1LMH3</accession>
<evidence type="ECO:0000313" key="4">
    <source>
        <dbReference type="Proteomes" id="UP000031408"/>
    </source>
</evidence>
<name>A0A0C1LMH3_9BACT</name>
<sequence>MANILVPFDFSVNATTALDQACLVAVKKRLSIEVLHIVNFKTASEYPADWGVDPHSPDLHMIRKKLNEHVDERKRTCSAVEVPIEISVKESVMVNGGIINHMLHKKSDLIMMGTHGTTNAIERFWGTNSSTMINHSLFPVMVVPPQWKPATFNEMIAAVALKEISECLPQVTKWTEWLHVAPTLVTMSSVPEVDKPLLEEAVKGYEGVKAVMVDKKNDMPLWKNLVAFTENRNDTLLVMFVHERTVLEKLFDYSITSKVAERIHIPLLALPAKHK</sequence>
<dbReference type="CDD" id="cd00293">
    <property type="entry name" value="USP-like"/>
    <property type="match status" value="1"/>
</dbReference>
<dbReference type="InterPro" id="IPR006015">
    <property type="entry name" value="Universal_stress_UspA"/>
</dbReference>
<dbReference type="PRINTS" id="PR01438">
    <property type="entry name" value="UNVRSLSTRESS"/>
</dbReference>
<organism evidence="3 4">
    <name type="scientific">Flavihumibacter solisilvae</name>
    <dbReference type="NCBI Taxonomy" id="1349421"/>
    <lineage>
        <taxon>Bacteria</taxon>
        <taxon>Pseudomonadati</taxon>
        <taxon>Bacteroidota</taxon>
        <taxon>Chitinophagia</taxon>
        <taxon>Chitinophagales</taxon>
        <taxon>Chitinophagaceae</taxon>
        <taxon>Flavihumibacter</taxon>
    </lineage>
</organism>
<dbReference type="Proteomes" id="UP000031408">
    <property type="component" value="Unassembled WGS sequence"/>
</dbReference>
<dbReference type="OrthoDB" id="9788959at2"/>
<dbReference type="Gene3D" id="3.40.50.12370">
    <property type="match status" value="1"/>
</dbReference>
<proteinExistence type="inferred from homology"/>
<protein>
    <recommendedName>
        <fullName evidence="2">UspA domain-containing protein</fullName>
    </recommendedName>
</protein>
<comment type="caution">
    <text evidence="3">The sequence shown here is derived from an EMBL/GenBank/DDBJ whole genome shotgun (WGS) entry which is preliminary data.</text>
</comment>
<evidence type="ECO:0000313" key="3">
    <source>
        <dbReference type="EMBL" id="KIC96498.1"/>
    </source>
</evidence>
<dbReference type="STRING" id="1349421.OI18_01870"/>
<feature type="domain" description="UspA" evidence="2">
    <location>
        <begin position="3"/>
        <end position="144"/>
    </location>
</feature>